<gene>
    <name evidence="1" type="ORF">SAMN06265348_10150</name>
</gene>
<sequence length="41" mass="4916">MKTDQLNNEPEELTTSLNFDITDRQKLKLMNVRMMTSIMRK</sequence>
<evidence type="ECO:0000313" key="1">
    <source>
        <dbReference type="EMBL" id="SMO32520.1"/>
    </source>
</evidence>
<proteinExistence type="predicted"/>
<dbReference type="Proteomes" id="UP000320300">
    <property type="component" value="Unassembled WGS sequence"/>
</dbReference>
<dbReference type="RefSeq" id="WP_262711863.1">
    <property type="nucleotide sequence ID" value="NZ_CBCSJO010000002.1"/>
</dbReference>
<name>A0A521ACV6_9SPHI</name>
<accession>A0A521ACV6</accession>
<dbReference type="EMBL" id="FXTN01000001">
    <property type="protein sequence ID" value="SMO32520.1"/>
    <property type="molecule type" value="Genomic_DNA"/>
</dbReference>
<protein>
    <submittedName>
        <fullName evidence="1">Uncharacterized protein</fullName>
    </submittedName>
</protein>
<dbReference type="AlphaFoldDB" id="A0A521ACV6"/>
<organism evidence="1 2">
    <name type="scientific">Pedobacter westerhofensis</name>
    <dbReference type="NCBI Taxonomy" id="425512"/>
    <lineage>
        <taxon>Bacteria</taxon>
        <taxon>Pseudomonadati</taxon>
        <taxon>Bacteroidota</taxon>
        <taxon>Sphingobacteriia</taxon>
        <taxon>Sphingobacteriales</taxon>
        <taxon>Sphingobacteriaceae</taxon>
        <taxon>Pedobacter</taxon>
    </lineage>
</organism>
<keyword evidence="2" id="KW-1185">Reference proteome</keyword>
<evidence type="ECO:0000313" key="2">
    <source>
        <dbReference type="Proteomes" id="UP000320300"/>
    </source>
</evidence>
<reference evidence="1 2" key="1">
    <citation type="submission" date="2017-05" db="EMBL/GenBank/DDBJ databases">
        <authorList>
            <person name="Varghese N."/>
            <person name="Submissions S."/>
        </authorList>
    </citation>
    <scope>NUCLEOTIDE SEQUENCE [LARGE SCALE GENOMIC DNA]</scope>
    <source>
        <strain evidence="1 2">DSM 19036</strain>
    </source>
</reference>